<evidence type="ECO:0000313" key="2">
    <source>
        <dbReference type="Proteomes" id="UP000004995"/>
    </source>
</evidence>
<dbReference type="EMBL" id="AGNK02001364">
    <property type="status" value="NOT_ANNOTATED_CDS"/>
    <property type="molecule type" value="Genomic_DNA"/>
</dbReference>
<dbReference type="AlphaFoldDB" id="K3ZYZ2"/>
<proteinExistence type="predicted"/>
<keyword evidence="2" id="KW-1185">Reference proteome</keyword>
<name>K3ZYZ2_SETIT</name>
<sequence>MVDCWSIGSSCCHSNLANVLNYLVRTENLSTPSNVLNLSCVNSKALVRNYLEMLF</sequence>
<evidence type="ECO:0000313" key="1">
    <source>
        <dbReference type="EnsemblPlants" id="KQL27105"/>
    </source>
</evidence>
<dbReference type="InParanoid" id="K3ZYZ2"/>
<dbReference type="Proteomes" id="UP000004995">
    <property type="component" value="Unassembled WGS sequence"/>
</dbReference>
<dbReference type="HOGENOM" id="CLU_3035957_0_0_1"/>
<accession>K3ZYZ2</accession>
<protein>
    <submittedName>
        <fullName evidence="1">Uncharacterized protein</fullName>
    </submittedName>
</protein>
<reference evidence="2" key="1">
    <citation type="journal article" date="2012" name="Nat. Biotechnol.">
        <title>Reference genome sequence of the model plant Setaria.</title>
        <authorList>
            <person name="Bennetzen J.L."/>
            <person name="Schmutz J."/>
            <person name="Wang H."/>
            <person name="Percifield R."/>
            <person name="Hawkins J."/>
            <person name="Pontaroli A.C."/>
            <person name="Estep M."/>
            <person name="Feng L."/>
            <person name="Vaughn J.N."/>
            <person name="Grimwood J."/>
            <person name="Jenkins J."/>
            <person name="Barry K."/>
            <person name="Lindquist E."/>
            <person name="Hellsten U."/>
            <person name="Deshpande S."/>
            <person name="Wang X."/>
            <person name="Wu X."/>
            <person name="Mitros T."/>
            <person name="Triplett J."/>
            <person name="Yang X."/>
            <person name="Ye C.Y."/>
            <person name="Mauro-Herrera M."/>
            <person name="Wang L."/>
            <person name="Li P."/>
            <person name="Sharma M."/>
            <person name="Sharma R."/>
            <person name="Ronald P.C."/>
            <person name="Panaud O."/>
            <person name="Kellogg E.A."/>
            <person name="Brutnell T.P."/>
            <person name="Doust A.N."/>
            <person name="Tuskan G.A."/>
            <person name="Rokhsar D."/>
            <person name="Devos K.M."/>
        </authorList>
    </citation>
    <scope>NUCLEOTIDE SEQUENCE [LARGE SCALE GENOMIC DNA]</scope>
    <source>
        <strain evidence="2">cv. Yugu1</strain>
    </source>
</reference>
<organism evidence="1 2">
    <name type="scientific">Setaria italica</name>
    <name type="common">Foxtail millet</name>
    <name type="synonym">Panicum italicum</name>
    <dbReference type="NCBI Taxonomy" id="4555"/>
    <lineage>
        <taxon>Eukaryota</taxon>
        <taxon>Viridiplantae</taxon>
        <taxon>Streptophyta</taxon>
        <taxon>Embryophyta</taxon>
        <taxon>Tracheophyta</taxon>
        <taxon>Spermatophyta</taxon>
        <taxon>Magnoliopsida</taxon>
        <taxon>Liliopsida</taxon>
        <taxon>Poales</taxon>
        <taxon>Poaceae</taxon>
        <taxon>PACMAD clade</taxon>
        <taxon>Panicoideae</taxon>
        <taxon>Panicodae</taxon>
        <taxon>Paniceae</taxon>
        <taxon>Cenchrinae</taxon>
        <taxon>Setaria</taxon>
    </lineage>
</organism>
<dbReference type="Gramene" id="KQL27105">
    <property type="protein sequence ID" value="KQL27105"/>
    <property type="gene ID" value="SETIT_031824mg"/>
</dbReference>
<reference evidence="1" key="2">
    <citation type="submission" date="2018-08" db="UniProtKB">
        <authorList>
            <consortium name="EnsemblPlants"/>
        </authorList>
    </citation>
    <scope>IDENTIFICATION</scope>
    <source>
        <strain evidence="1">Yugu1</strain>
    </source>
</reference>
<dbReference type="EnsemblPlants" id="KQL27105">
    <property type="protein sequence ID" value="KQL27105"/>
    <property type="gene ID" value="SETIT_031824mg"/>
</dbReference>